<keyword evidence="1" id="KW-0694">RNA-binding</keyword>
<keyword evidence="3" id="KW-1185">Reference proteome</keyword>
<proteinExistence type="inferred from homology"/>
<comment type="function">
    <text evidence="1">A probable RNA chaperone. Forms a complex with KhpA which binds to cellular RNA and controls its expression. Plays a role in peptidoglycan (PG) homeostasis and cell length regulation.</text>
</comment>
<dbReference type="CDD" id="cd02414">
    <property type="entry name" value="KH-II_Jag"/>
    <property type="match status" value="1"/>
</dbReference>
<dbReference type="Proteomes" id="UP000187166">
    <property type="component" value="Unassembled WGS sequence"/>
</dbReference>
<dbReference type="Pfam" id="PF13083">
    <property type="entry name" value="KH_KhpA-B"/>
    <property type="match status" value="1"/>
</dbReference>
<evidence type="ECO:0000313" key="3">
    <source>
        <dbReference type="Proteomes" id="UP000187166"/>
    </source>
</evidence>
<dbReference type="PANTHER" id="PTHR35800">
    <property type="entry name" value="PROTEIN JAG"/>
    <property type="match status" value="1"/>
</dbReference>
<dbReference type="InterPro" id="IPR034079">
    <property type="entry name" value="R3H_KhpB"/>
</dbReference>
<dbReference type="GO" id="GO:0071555">
    <property type="term" value="P:cell wall organization"/>
    <property type="evidence" value="ECO:0007669"/>
    <property type="project" value="UniProtKB-KW"/>
</dbReference>
<comment type="domain">
    <text evidence="1">Has an N-terminal Jag-N domain and 2 RNA-binding domains (KH and R3H).</text>
</comment>
<name>A0A1U7M0B8_9FIRM</name>
<dbReference type="GO" id="GO:0003723">
    <property type="term" value="F:RNA binding"/>
    <property type="evidence" value="ECO:0007669"/>
    <property type="project" value="UniProtKB-UniRule"/>
</dbReference>
<dbReference type="STRING" id="1465756.BIV18_05920"/>
<dbReference type="SMART" id="SM01245">
    <property type="entry name" value="Jag_N"/>
    <property type="match status" value="1"/>
</dbReference>
<dbReference type="PANTHER" id="PTHR35800:SF1">
    <property type="entry name" value="RNA-BINDING PROTEIN KHPB"/>
    <property type="match status" value="1"/>
</dbReference>
<dbReference type="CDD" id="cd02644">
    <property type="entry name" value="R3H_jag"/>
    <property type="match status" value="1"/>
</dbReference>
<sequence length="276" mass="31604">MNYVIKTGKSVDEAVREALIELNISRENAEIEVLDEGQKGFLGLIGSKDATVKVWPKEDETKSILDEIFNEKIESEKSQDTVQDNVELEIENNEIFTEKTEDNLEASEKNYVEESSNSIEEENKDILDAAREFTAKILETLELDNTVEMELEDNTLNINIKGDENRLGILIGKRGITLDSIQYILNLIVNKKSSRYIRVNLDSSGYREKRKQTLINLAKKMANKVTKSGRSVKLEPMNSYERKIIHTALQDFDGVLTHSEGKDPFRKVVIQKERKY</sequence>
<dbReference type="HAMAP" id="MF_00867">
    <property type="entry name" value="KhpB"/>
    <property type="match status" value="1"/>
</dbReference>
<accession>A0A848RLP0</accession>
<reference evidence="2 3" key="1">
    <citation type="journal article" date="2016" name="Appl. Environ. Microbiol.">
        <title>Function and Phylogeny of Bacterial Butyryl Coenzyme A:Acetate Transferases and Their Diversity in the Proximal Colon of Swine.</title>
        <authorList>
            <person name="Trachsel J."/>
            <person name="Bayles D.O."/>
            <person name="Looft T."/>
            <person name="Levine U.Y."/>
            <person name="Allen H.K."/>
        </authorList>
    </citation>
    <scope>NUCLEOTIDE SEQUENCE [LARGE SCALE GENOMIC DNA]</scope>
    <source>
        <strain evidence="2 3">35-6-1</strain>
    </source>
</reference>
<dbReference type="PROSITE" id="PS51061">
    <property type="entry name" value="R3H"/>
    <property type="match status" value="1"/>
</dbReference>
<evidence type="ECO:0000313" key="2">
    <source>
        <dbReference type="EMBL" id="OLR65083.1"/>
    </source>
</evidence>
<dbReference type="SUPFAM" id="SSF82708">
    <property type="entry name" value="R3H domain"/>
    <property type="match status" value="1"/>
</dbReference>
<dbReference type="GO" id="GO:0008360">
    <property type="term" value="P:regulation of cell shape"/>
    <property type="evidence" value="ECO:0007669"/>
    <property type="project" value="UniProtKB-KW"/>
</dbReference>
<comment type="similarity">
    <text evidence="1">Belongs to the KhpB RNA-binding protein family.</text>
</comment>
<dbReference type="SMART" id="SM00393">
    <property type="entry name" value="R3H"/>
    <property type="match status" value="1"/>
</dbReference>
<dbReference type="InterPro" id="IPR039247">
    <property type="entry name" value="KhpB"/>
</dbReference>
<keyword evidence="1" id="KW-0961">Cell wall biogenesis/degradation</keyword>
<dbReference type="GO" id="GO:0005737">
    <property type="term" value="C:cytoplasm"/>
    <property type="evidence" value="ECO:0007669"/>
    <property type="project" value="UniProtKB-SubCell"/>
</dbReference>
<dbReference type="AlphaFoldDB" id="A0A1U7M0B8"/>
<dbReference type="InterPro" id="IPR001374">
    <property type="entry name" value="R3H_dom"/>
</dbReference>
<dbReference type="InterPro" id="IPR038008">
    <property type="entry name" value="Jag_KH"/>
</dbReference>
<dbReference type="RefSeq" id="WP_075659725.1">
    <property type="nucleotide sequence ID" value="NZ_JABDSR010000020.1"/>
</dbReference>
<dbReference type="Pfam" id="PF14804">
    <property type="entry name" value="Jag_N"/>
    <property type="match status" value="1"/>
</dbReference>
<gene>
    <name evidence="1" type="primary">khpB</name>
    <name evidence="1" type="synonym">eloR</name>
    <name evidence="2" type="ORF">BIV18_05920</name>
</gene>
<dbReference type="InterPro" id="IPR036867">
    <property type="entry name" value="R3H_dom_sf"/>
</dbReference>
<comment type="subcellular location">
    <subcellularLocation>
        <location evidence="1">Cytoplasm</location>
    </subcellularLocation>
</comment>
<dbReference type="EMBL" id="MJIH01000001">
    <property type="protein sequence ID" value="OLR65083.1"/>
    <property type="molecule type" value="Genomic_DNA"/>
</dbReference>
<dbReference type="InterPro" id="IPR038247">
    <property type="entry name" value="Jag_N_dom_sf"/>
</dbReference>
<comment type="subunit">
    <text evidence="1">Forms a complex with KhpA.</text>
</comment>
<keyword evidence="1" id="KW-0143">Chaperone</keyword>
<keyword evidence="1" id="KW-0963">Cytoplasm</keyword>
<accession>A0A1U7M0B8</accession>
<dbReference type="InterPro" id="IPR032782">
    <property type="entry name" value="KhpB_N"/>
</dbReference>
<evidence type="ECO:0000256" key="1">
    <source>
        <dbReference type="HAMAP-Rule" id="MF_00867"/>
    </source>
</evidence>
<dbReference type="Gene3D" id="3.30.1370.50">
    <property type="entry name" value="R3H-like domain"/>
    <property type="match status" value="1"/>
</dbReference>
<dbReference type="Gene3D" id="3.30.300.20">
    <property type="match status" value="1"/>
</dbReference>
<keyword evidence="1" id="KW-0133">Cell shape</keyword>
<dbReference type="Pfam" id="PF01424">
    <property type="entry name" value="R3H"/>
    <property type="match status" value="1"/>
</dbReference>
<dbReference type="NCBIfam" id="NF041568">
    <property type="entry name" value="Jag_EloR"/>
    <property type="match status" value="1"/>
</dbReference>
<dbReference type="Gene3D" id="3.30.30.80">
    <property type="entry name" value="probable RNA-binding protein from clostridium symbiosum atcc 14940"/>
    <property type="match status" value="1"/>
</dbReference>
<protein>
    <recommendedName>
        <fullName evidence="1">RNA-binding protein KhpB</fullName>
    </recommendedName>
    <alternativeName>
        <fullName evidence="1">RNA-binding protein EloR</fullName>
    </alternativeName>
</protein>
<dbReference type="InterPro" id="IPR015946">
    <property type="entry name" value="KH_dom-like_a/b"/>
</dbReference>
<comment type="caution">
    <text evidence="2">The sequence shown here is derived from an EMBL/GenBank/DDBJ whole genome shotgun (WGS) entry which is preliminary data.</text>
</comment>
<feature type="region of interest" description="Jag_N domain" evidence="1">
    <location>
        <begin position="5"/>
        <end position="55"/>
    </location>
</feature>
<dbReference type="GO" id="GO:0009252">
    <property type="term" value="P:peptidoglycan biosynthetic process"/>
    <property type="evidence" value="ECO:0007669"/>
    <property type="project" value="UniProtKB-UniRule"/>
</dbReference>
<organism evidence="2 3">
    <name type="scientific">Peptoniphilus porci</name>
    <dbReference type="NCBI Taxonomy" id="2652280"/>
    <lineage>
        <taxon>Bacteria</taxon>
        <taxon>Bacillati</taxon>
        <taxon>Bacillota</taxon>
        <taxon>Tissierellia</taxon>
        <taxon>Tissierellales</taxon>
        <taxon>Peptoniphilaceae</taxon>
        <taxon>Peptoniphilus</taxon>
    </lineage>
</organism>